<protein>
    <submittedName>
        <fullName evidence="1">Uncharacterized protein</fullName>
    </submittedName>
</protein>
<sequence length="81" mass="9465">MWRPFYARGLLYSHSLTLVNAERLTYRPSETPSFSLPTRNQSGILNRYHPVREPADHTHKATVLALGYDAMMCWKCLLYYS</sequence>
<name>A0A428T468_9HYPO</name>
<gene>
    <name evidence="1" type="ORF">CDV31_013288</name>
</gene>
<evidence type="ECO:0000313" key="1">
    <source>
        <dbReference type="EMBL" id="RSL96822.1"/>
    </source>
</evidence>
<evidence type="ECO:0000313" key="2">
    <source>
        <dbReference type="Proteomes" id="UP000288429"/>
    </source>
</evidence>
<proteinExistence type="predicted"/>
<reference evidence="1 2" key="1">
    <citation type="submission" date="2017-06" db="EMBL/GenBank/DDBJ databases">
        <title>Cmopartive genomic analysis of Ambrosia Fusariam Clade fungi.</title>
        <authorList>
            <person name="Stajich J.E."/>
            <person name="Carrillo J."/>
            <person name="Kijimoto T."/>
            <person name="Eskalen A."/>
            <person name="O'Donnell K."/>
            <person name="Kasson M."/>
        </authorList>
    </citation>
    <scope>NUCLEOTIDE SEQUENCE [LARGE SCALE GENOMIC DNA]</scope>
    <source>
        <strain evidence="1 2">NRRL 20438</strain>
    </source>
</reference>
<dbReference type="EMBL" id="NIZV01000267">
    <property type="protein sequence ID" value="RSL96822.1"/>
    <property type="molecule type" value="Genomic_DNA"/>
</dbReference>
<dbReference type="Proteomes" id="UP000288429">
    <property type="component" value="Unassembled WGS sequence"/>
</dbReference>
<accession>A0A428T468</accession>
<keyword evidence="2" id="KW-1185">Reference proteome</keyword>
<organism evidence="1 2">
    <name type="scientific">Fusarium ambrosium</name>
    <dbReference type="NCBI Taxonomy" id="131363"/>
    <lineage>
        <taxon>Eukaryota</taxon>
        <taxon>Fungi</taxon>
        <taxon>Dikarya</taxon>
        <taxon>Ascomycota</taxon>
        <taxon>Pezizomycotina</taxon>
        <taxon>Sordariomycetes</taxon>
        <taxon>Hypocreomycetidae</taxon>
        <taxon>Hypocreales</taxon>
        <taxon>Nectriaceae</taxon>
        <taxon>Fusarium</taxon>
        <taxon>Fusarium solani species complex</taxon>
    </lineage>
</organism>
<comment type="caution">
    <text evidence="1">The sequence shown here is derived from an EMBL/GenBank/DDBJ whole genome shotgun (WGS) entry which is preliminary data.</text>
</comment>
<dbReference type="AlphaFoldDB" id="A0A428T468"/>